<evidence type="ECO:0000256" key="2">
    <source>
        <dbReference type="SAM" id="MobiDB-lite"/>
    </source>
</evidence>
<feature type="signal peptide" evidence="3">
    <location>
        <begin position="1"/>
        <end position="19"/>
    </location>
</feature>
<protein>
    <submittedName>
        <fullName evidence="5">Superoxide dismutase</fullName>
    </submittedName>
</protein>
<dbReference type="PANTHER" id="PTHR10003">
    <property type="entry name" value="SUPEROXIDE DISMUTASE CU-ZN -RELATED"/>
    <property type="match status" value="1"/>
</dbReference>
<evidence type="ECO:0000256" key="1">
    <source>
        <dbReference type="ARBA" id="ARBA00010457"/>
    </source>
</evidence>
<gene>
    <name evidence="5" type="ORF">HMPREF2130_01230</name>
</gene>
<dbReference type="eggNOG" id="COG2032">
    <property type="taxonomic scope" value="Bacteria"/>
</dbReference>
<dbReference type="InterPro" id="IPR024134">
    <property type="entry name" value="SOD_Cu/Zn_/chaperone"/>
</dbReference>
<dbReference type="SUPFAM" id="SSF49329">
    <property type="entry name" value="Cu,Zn superoxide dismutase-like"/>
    <property type="match status" value="1"/>
</dbReference>
<name>A0A095ZBS4_9BURK</name>
<dbReference type="InterPro" id="IPR018152">
    <property type="entry name" value="SOD_Cu/Zn_BS"/>
</dbReference>
<reference evidence="5 6" key="1">
    <citation type="submission" date="2014-07" db="EMBL/GenBank/DDBJ databases">
        <authorList>
            <person name="McCorrison J."/>
            <person name="Sanka R."/>
            <person name="Torralba M."/>
            <person name="Gillis M."/>
            <person name="Haft D.H."/>
            <person name="Methe B."/>
            <person name="Sutton G."/>
            <person name="Nelson K.E."/>
        </authorList>
    </citation>
    <scope>NUCLEOTIDE SEQUENCE [LARGE SCALE GENOMIC DNA]</scope>
    <source>
        <strain evidence="5 6">DNF00040</strain>
    </source>
</reference>
<dbReference type="AlphaFoldDB" id="A0A095ZBS4"/>
<dbReference type="Pfam" id="PF00080">
    <property type="entry name" value="Sod_Cu"/>
    <property type="match status" value="1"/>
</dbReference>
<evidence type="ECO:0000256" key="3">
    <source>
        <dbReference type="SAM" id="SignalP"/>
    </source>
</evidence>
<sequence length="176" mass="18285">MKKVLFAALCAALMNSAYAADEIVVDMKFATDKGPGESAGTVTITMTEFGAKFTPDIKGLDEAGVRGFHIHAKGSCDATEKDGKVVPAGAAGGHWDPDNTNAHKGPWDTTGHKGDLPALYVADDGTITYPVVAPRITDLNEIKGLSMMIHVGGDNYSDDPLPLGGGGGRNLCGLIK</sequence>
<proteinExistence type="inferred from homology"/>
<dbReference type="Gene3D" id="2.60.40.200">
    <property type="entry name" value="Superoxide dismutase, copper/zinc binding domain"/>
    <property type="match status" value="1"/>
</dbReference>
<evidence type="ECO:0000259" key="4">
    <source>
        <dbReference type="Pfam" id="PF00080"/>
    </source>
</evidence>
<comment type="caution">
    <text evidence="5">The sequence shown here is derived from an EMBL/GenBank/DDBJ whole genome shotgun (WGS) entry which is preliminary data.</text>
</comment>
<dbReference type="PROSITE" id="PS00087">
    <property type="entry name" value="SOD_CU_ZN_1"/>
    <property type="match status" value="1"/>
</dbReference>
<dbReference type="Proteomes" id="UP000029629">
    <property type="component" value="Unassembled WGS sequence"/>
</dbReference>
<dbReference type="EMBL" id="JRNI01000006">
    <property type="protein sequence ID" value="KGF32118.1"/>
    <property type="molecule type" value="Genomic_DNA"/>
</dbReference>
<feature type="chain" id="PRO_5001922729" evidence="3">
    <location>
        <begin position="20"/>
        <end position="176"/>
    </location>
</feature>
<dbReference type="OrthoDB" id="5431326at2"/>
<comment type="similarity">
    <text evidence="1">Belongs to the Cu-Zn superoxide dismutase family.</text>
</comment>
<accession>A0A095ZBS4</accession>
<dbReference type="RefSeq" id="WP_036557293.1">
    <property type="nucleotide sequence ID" value="NZ_JRNI01000006.1"/>
</dbReference>
<organism evidence="5 6">
    <name type="scientific">Oligella urethralis DNF00040</name>
    <dbReference type="NCBI Taxonomy" id="1401065"/>
    <lineage>
        <taxon>Bacteria</taxon>
        <taxon>Pseudomonadati</taxon>
        <taxon>Pseudomonadota</taxon>
        <taxon>Betaproteobacteria</taxon>
        <taxon>Burkholderiales</taxon>
        <taxon>Alcaligenaceae</taxon>
        <taxon>Oligella</taxon>
    </lineage>
</organism>
<dbReference type="InterPro" id="IPR036423">
    <property type="entry name" value="SOD-like_Cu/Zn_dom_sf"/>
</dbReference>
<feature type="region of interest" description="Disordered" evidence="2">
    <location>
        <begin position="90"/>
        <end position="109"/>
    </location>
</feature>
<dbReference type="InterPro" id="IPR001424">
    <property type="entry name" value="SOD_Cu_Zn_dom"/>
</dbReference>
<evidence type="ECO:0000313" key="5">
    <source>
        <dbReference type="EMBL" id="KGF32118.1"/>
    </source>
</evidence>
<dbReference type="CDD" id="cd00305">
    <property type="entry name" value="Cu-Zn_Superoxide_Dismutase"/>
    <property type="match status" value="1"/>
</dbReference>
<dbReference type="GO" id="GO:0005507">
    <property type="term" value="F:copper ion binding"/>
    <property type="evidence" value="ECO:0007669"/>
    <property type="project" value="InterPro"/>
</dbReference>
<keyword evidence="6" id="KW-1185">Reference proteome</keyword>
<dbReference type="NCBIfam" id="NF007628">
    <property type="entry name" value="PRK10290.1"/>
    <property type="match status" value="1"/>
</dbReference>
<keyword evidence="3" id="KW-0732">Signal</keyword>
<feature type="domain" description="Superoxide dismutase copper/zinc binding" evidence="4">
    <location>
        <begin position="40"/>
        <end position="175"/>
    </location>
</feature>
<dbReference type="GO" id="GO:0006801">
    <property type="term" value="P:superoxide metabolic process"/>
    <property type="evidence" value="ECO:0007669"/>
    <property type="project" value="InterPro"/>
</dbReference>
<evidence type="ECO:0000313" key="6">
    <source>
        <dbReference type="Proteomes" id="UP000029629"/>
    </source>
</evidence>